<gene>
    <name evidence="2" type="ORF">AAFF_G00035670</name>
</gene>
<comment type="caution">
    <text evidence="2">The sequence shown here is derived from an EMBL/GenBank/DDBJ whole genome shotgun (WGS) entry which is preliminary data.</text>
</comment>
<dbReference type="Proteomes" id="UP001221898">
    <property type="component" value="Unassembled WGS sequence"/>
</dbReference>
<name>A0AAD7WFE8_9TELE</name>
<accession>A0AAD7WFE8</accession>
<keyword evidence="3" id="KW-1185">Reference proteome</keyword>
<evidence type="ECO:0000313" key="2">
    <source>
        <dbReference type="EMBL" id="KAJ8395111.1"/>
    </source>
</evidence>
<reference evidence="2" key="1">
    <citation type="journal article" date="2023" name="Science">
        <title>Genome structures resolve the early diversification of teleost fishes.</title>
        <authorList>
            <person name="Parey E."/>
            <person name="Louis A."/>
            <person name="Montfort J."/>
            <person name="Bouchez O."/>
            <person name="Roques C."/>
            <person name="Iampietro C."/>
            <person name="Lluch J."/>
            <person name="Castinel A."/>
            <person name="Donnadieu C."/>
            <person name="Desvignes T."/>
            <person name="Floi Bucao C."/>
            <person name="Jouanno E."/>
            <person name="Wen M."/>
            <person name="Mejri S."/>
            <person name="Dirks R."/>
            <person name="Jansen H."/>
            <person name="Henkel C."/>
            <person name="Chen W.J."/>
            <person name="Zahm M."/>
            <person name="Cabau C."/>
            <person name="Klopp C."/>
            <person name="Thompson A.W."/>
            <person name="Robinson-Rechavi M."/>
            <person name="Braasch I."/>
            <person name="Lecointre G."/>
            <person name="Bobe J."/>
            <person name="Postlethwait J.H."/>
            <person name="Berthelot C."/>
            <person name="Roest Crollius H."/>
            <person name="Guiguen Y."/>
        </authorList>
    </citation>
    <scope>NUCLEOTIDE SEQUENCE</scope>
    <source>
        <strain evidence="2">NC1722</strain>
    </source>
</reference>
<protein>
    <submittedName>
        <fullName evidence="2">Uncharacterized protein</fullName>
    </submittedName>
</protein>
<dbReference type="AlphaFoldDB" id="A0AAD7WFE8"/>
<proteinExistence type="predicted"/>
<dbReference type="EMBL" id="JAINUG010000119">
    <property type="protein sequence ID" value="KAJ8395111.1"/>
    <property type="molecule type" value="Genomic_DNA"/>
</dbReference>
<feature type="region of interest" description="Disordered" evidence="1">
    <location>
        <begin position="59"/>
        <end position="110"/>
    </location>
</feature>
<sequence>MWASERRIVIPGSPHRAPGAPGGVGIPLPAPAARLSVGAIWETLRGELGLCRAAPTLAQHGAGGAHRSRGTRTPRANVNRSPVLPGAVKYARGGGGGQRKKAGVSSPPALRSAVERWHGDTGRSLEQTWAYRFKILSTAAAAALVAVSVGATGAGWHAGGRAGREGLQGPPLNASRFRISDPISLLRVISL</sequence>
<feature type="region of interest" description="Disordered" evidence="1">
    <location>
        <begin position="1"/>
        <end position="22"/>
    </location>
</feature>
<organism evidence="2 3">
    <name type="scientific">Aldrovandia affinis</name>
    <dbReference type="NCBI Taxonomy" id="143900"/>
    <lineage>
        <taxon>Eukaryota</taxon>
        <taxon>Metazoa</taxon>
        <taxon>Chordata</taxon>
        <taxon>Craniata</taxon>
        <taxon>Vertebrata</taxon>
        <taxon>Euteleostomi</taxon>
        <taxon>Actinopterygii</taxon>
        <taxon>Neopterygii</taxon>
        <taxon>Teleostei</taxon>
        <taxon>Notacanthiformes</taxon>
        <taxon>Halosauridae</taxon>
        <taxon>Aldrovandia</taxon>
    </lineage>
</organism>
<evidence type="ECO:0000313" key="3">
    <source>
        <dbReference type="Proteomes" id="UP001221898"/>
    </source>
</evidence>
<evidence type="ECO:0000256" key="1">
    <source>
        <dbReference type="SAM" id="MobiDB-lite"/>
    </source>
</evidence>